<evidence type="ECO:0000256" key="1">
    <source>
        <dbReference type="ARBA" id="ARBA00022723"/>
    </source>
</evidence>
<evidence type="ECO:0000256" key="2">
    <source>
        <dbReference type="ARBA" id="ARBA00022771"/>
    </source>
</evidence>
<accession>A0A1G8HB45</accession>
<evidence type="ECO:0000259" key="5">
    <source>
        <dbReference type="Pfam" id="PF01258"/>
    </source>
</evidence>
<dbReference type="OrthoDB" id="1121111at2"/>
<evidence type="ECO:0000256" key="3">
    <source>
        <dbReference type="ARBA" id="ARBA00022833"/>
    </source>
</evidence>
<reference evidence="6 7" key="1">
    <citation type="submission" date="2016-10" db="EMBL/GenBank/DDBJ databases">
        <authorList>
            <person name="de Groot N.N."/>
        </authorList>
    </citation>
    <scope>NUCLEOTIDE SEQUENCE [LARGE SCALE GENOMIC DNA]</scope>
    <source>
        <strain evidence="6 7">CPCC 201354</strain>
    </source>
</reference>
<name>A0A1G8HB45_9ACTN</name>
<protein>
    <submittedName>
        <fullName evidence="6">DksA/traR C4-type zinc finger</fullName>
    </submittedName>
</protein>
<keyword evidence="7" id="KW-1185">Reference proteome</keyword>
<dbReference type="PANTHER" id="PTHR33823">
    <property type="entry name" value="RNA POLYMERASE-BINDING TRANSCRIPTION FACTOR DKSA-RELATED"/>
    <property type="match status" value="1"/>
</dbReference>
<proteinExistence type="predicted"/>
<dbReference type="GO" id="GO:0008270">
    <property type="term" value="F:zinc ion binding"/>
    <property type="evidence" value="ECO:0007669"/>
    <property type="project" value="UniProtKB-KW"/>
</dbReference>
<dbReference type="PANTHER" id="PTHR33823:SF4">
    <property type="entry name" value="GENERAL STRESS PROTEIN 16O"/>
    <property type="match status" value="1"/>
</dbReference>
<dbReference type="Proteomes" id="UP000198923">
    <property type="component" value="Unassembled WGS sequence"/>
</dbReference>
<evidence type="ECO:0000256" key="4">
    <source>
        <dbReference type="PROSITE-ProRule" id="PRU00510"/>
    </source>
</evidence>
<feature type="domain" description="Zinc finger DksA/TraR C4-type" evidence="5">
    <location>
        <begin position="74"/>
        <end position="108"/>
    </location>
</feature>
<dbReference type="PROSITE" id="PS51128">
    <property type="entry name" value="ZF_DKSA_2"/>
    <property type="match status" value="1"/>
</dbReference>
<keyword evidence="1" id="KW-0479">Metal-binding</keyword>
<dbReference type="AlphaFoldDB" id="A0A1G8HB45"/>
<dbReference type="EMBL" id="FNCN01000031">
    <property type="protein sequence ID" value="SDI03898.1"/>
    <property type="molecule type" value="Genomic_DNA"/>
</dbReference>
<feature type="zinc finger region" description="dksA C4-type" evidence="4">
    <location>
        <begin position="78"/>
        <end position="102"/>
    </location>
</feature>
<dbReference type="InterPro" id="IPR000962">
    <property type="entry name" value="Znf_DskA_TraR"/>
</dbReference>
<evidence type="ECO:0000313" key="7">
    <source>
        <dbReference type="Proteomes" id="UP000198923"/>
    </source>
</evidence>
<dbReference type="STRING" id="504805.SAMN05421505_13144"/>
<keyword evidence="2" id="KW-0863">Zinc-finger</keyword>
<evidence type="ECO:0000313" key="6">
    <source>
        <dbReference type="EMBL" id="SDI03898.1"/>
    </source>
</evidence>
<organism evidence="6 7">
    <name type="scientific">Sinosporangium album</name>
    <dbReference type="NCBI Taxonomy" id="504805"/>
    <lineage>
        <taxon>Bacteria</taxon>
        <taxon>Bacillati</taxon>
        <taxon>Actinomycetota</taxon>
        <taxon>Actinomycetes</taxon>
        <taxon>Streptosporangiales</taxon>
        <taxon>Streptosporangiaceae</taxon>
        <taxon>Sinosporangium</taxon>
    </lineage>
</organism>
<dbReference type="RefSeq" id="WP_093173843.1">
    <property type="nucleotide sequence ID" value="NZ_FNCN01000031.1"/>
</dbReference>
<dbReference type="Pfam" id="PF01258">
    <property type="entry name" value="zf-dskA_traR"/>
    <property type="match status" value="1"/>
</dbReference>
<gene>
    <name evidence="6" type="ORF">SAMN05421505_13144</name>
</gene>
<sequence>MDDATARARLQIMLAELDRSIGVLRGDPAAVRDRSAADAGLDLTDAERHQVMLDVASRQRVAVLAALKRLEEGVYGRCLDCGKPVPEGRLEARPEAARCVQCQSKRERRR</sequence>
<dbReference type="Gene3D" id="1.20.120.910">
    <property type="entry name" value="DksA, coiled-coil domain"/>
    <property type="match status" value="1"/>
</dbReference>
<dbReference type="SUPFAM" id="SSF57716">
    <property type="entry name" value="Glucocorticoid receptor-like (DNA-binding domain)"/>
    <property type="match status" value="1"/>
</dbReference>
<keyword evidence="3" id="KW-0862">Zinc</keyword>